<evidence type="ECO:0000313" key="2">
    <source>
        <dbReference type="EMBL" id="CAB4956865.1"/>
    </source>
</evidence>
<sequence length="121" mass="12771">MSSRRKYALANRAAMATAVQITMVMKRLKPSMPTDPPTVLKAPGCECVVVHHSSESQFCTRAHTGSALSAAAAAMTTVTVAKSPLGARPRRNEENVSMSRPPTSRIRSGSSANQSTDGPAM</sequence>
<evidence type="ECO:0000256" key="1">
    <source>
        <dbReference type="SAM" id="MobiDB-lite"/>
    </source>
</evidence>
<dbReference type="EMBL" id="CAFBNC010000178">
    <property type="protein sequence ID" value="CAB4956865.1"/>
    <property type="molecule type" value="Genomic_DNA"/>
</dbReference>
<protein>
    <submittedName>
        <fullName evidence="2">Unannotated protein</fullName>
    </submittedName>
</protein>
<name>A0A6J7KN25_9ZZZZ</name>
<reference evidence="2" key="1">
    <citation type="submission" date="2020-05" db="EMBL/GenBank/DDBJ databases">
        <authorList>
            <person name="Chiriac C."/>
            <person name="Salcher M."/>
            <person name="Ghai R."/>
            <person name="Kavagutti S V."/>
        </authorList>
    </citation>
    <scope>NUCLEOTIDE SEQUENCE</scope>
</reference>
<organism evidence="2">
    <name type="scientific">freshwater metagenome</name>
    <dbReference type="NCBI Taxonomy" id="449393"/>
    <lineage>
        <taxon>unclassified sequences</taxon>
        <taxon>metagenomes</taxon>
        <taxon>ecological metagenomes</taxon>
    </lineage>
</organism>
<dbReference type="AlphaFoldDB" id="A0A6J7KN25"/>
<feature type="compositionally biased region" description="Polar residues" evidence="1">
    <location>
        <begin position="95"/>
        <end position="121"/>
    </location>
</feature>
<feature type="region of interest" description="Disordered" evidence="1">
    <location>
        <begin position="81"/>
        <end position="121"/>
    </location>
</feature>
<gene>
    <name evidence="2" type="ORF">UFOPK3733_02215</name>
</gene>
<accession>A0A6J7KN25</accession>
<proteinExistence type="predicted"/>